<dbReference type="STRING" id="1301098.PKB_2527"/>
<proteinExistence type="predicted"/>
<dbReference type="RefSeq" id="WP_052355260.1">
    <property type="nucleotide sequence ID" value="NZ_HG322950.1"/>
</dbReference>
<dbReference type="HOGENOM" id="CLU_983054_0_0_6"/>
<evidence type="ECO:0000259" key="1">
    <source>
        <dbReference type="PROSITE" id="PS50006"/>
    </source>
</evidence>
<dbReference type="KEGG" id="pkc:PKB_2527"/>
<feature type="domain" description="FHA" evidence="1">
    <location>
        <begin position="28"/>
        <end position="73"/>
    </location>
</feature>
<dbReference type="CDD" id="cd00060">
    <property type="entry name" value="FHA"/>
    <property type="match status" value="1"/>
</dbReference>
<dbReference type="EMBL" id="HG322950">
    <property type="protein sequence ID" value="CDF83874.1"/>
    <property type="molecule type" value="Genomic_DNA"/>
</dbReference>
<dbReference type="OrthoDB" id="273564at2"/>
<keyword evidence="3" id="KW-1185">Reference proteome</keyword>
<name>A0A024HGU5_PSEKB</name>
<reference evidence="2 3" key="2">
    <citation type="submission" date="2014-05" db="EMBL/GenBank/DDBJ databases">
        <title>Genome sequence of the 3-chlorobenzoate degrading bacterium Pseudomonas knackmussii B13 shows multiple evidence for horizontal gene transfer.</title>
        <authorList>
            <person name="Miyazaki R."/>
            <person name="Bertelli C."/>
            <person name="Falquet L."/>
            <person name="Robinson-Rechavi M."/>
            <person name="Gharib W."/>
            <person name="Roy S."/>
            <person name="Van der Meer J.R."/>
        </authorList>
    </citation>
    <scope>NUCLEOTIDE SEQUENCE [LARGE SCALE GENOMIC DNA]</scope>
    <source>
        <strain evidence="2 3">B13</strain>
    </source>
</reference>
<organism evidence="2 3">
    <name type="scientific">Pseudomonas knackmussii (strain DSM 6978 / CCUG 54928 / LMG 23759 / B13)</name>
    <dbReference type="NCBI Taxonomy" id="1301098"/>
    <lineage>
        <taxon>Bacteria</taxon>
        <taxon>Pseudomonadati</taxon>
        <taxon>Pseudomonadota</taxon>
        <taxon>Gammaproteobacteria</taxon>
        <taxon>Pseudomonadales</taxon>
        <taxon>Pseudomonadaceae</taxon>
        <taxon>Pseudomonas</taxon>
    </lineage>
</organism>
<dbReference type="SUPFAM" id="SSF49879">
    <property type="entry name" value="SMAD/FHA domain"/>
    <property type="match status" value="1"/>
</dbReference>
<dbReference type="PATRIC" id="fig|1301098.3.peg.2534"/>
<dbReference type="InterPro" id="IPR000253">
    <property type="entry name" value="FHA_dom"/>
</dbReference>
<dbReference type="Gene3D" id="2.60.200.20">
    <property type="match status" value="1"/>
</dbReference>
<dbReference type="AlphaFoldDB" id="A0A024HGU5"/>
<dbReference type="Proteomes" id="UP000025241">
    <property type="component" value="Chromosome I"/>
</dbReference>
<dbReference type="Pfam" id="PF00498">
    <property type="entry name" value="FHA"/>
    <property type="match status" value="1"/>
</dbReference>
<reference evidence="2 3" key="1">
    <citation type="submission" date="2013-03" db="EMBL/GenBank/DDBJ databases">
        <authorList>
            <person name="Linke B."/>
        </authorList>
    </citation>
    <scope>NUCLEOTIDE SEQUENCE [LARGE SCALE GENOMIC DNA]</scope>
    <source>
        <strain evidence="2 3">B13</strain>
    </source>
</reference>
<evidence type="ECO:0000313" key="2">
    <source>
        <dbReference type="EMBL" id="CDF83874.1"/>
    </source>
</evidence>
<protein>
    <submittedName>
        <fullName evidence="2">Type VI secretion system protein ImpI</fullName>
    </submittedName>
</protein>
<dbReference type="PROSITE" id="PS50006">
    <property type="entry name" value="FHA_DOMAIN"/>
    <property type="match status" value="1"/>
</dbReference>
<sequence length="259" mass="27585">MDLVFEIVSALQSVPAVPAGKTFRQAGGVIGRHADCDWVIHDPTNELSKQHATISYRDGAYYLTDISTNGTQLMDDGAQLGKGAPHRIANGNVFRLATFLIRARLVESQARADHASAAPALIPDDAFLDPLSAIGLANGVRLGGETSEAPVQPADHTRVEIGNLPLPVLVPESQPAAATPSPQPADRFWQNFASELGLDLDELDDNARQALALKTAHLLRQCIGGLQQTGRCATAAMPRCRTAWPGTSPACWNNPSATR</sequence>
<dbReference type="eggNOG" id="COG3456">
    <property type="taxonomic scope" value="Bacteria"/>
</dbReference>
<dbReference type="eggNOG" id="COG1716">
    <property type="taxonomic scope" value="Bacteria"/>
</dbReference>
<dbReference type="InterPro" id="IPR008984">
    <property type="entry name" value="SMAD_FHA_dom_sf"/>
</dbReference>
<evidence type="ECO:0000313" key="3">
    <source>
        <dbReference type="Proteomes" id="UP000025241"/>
    </source>
</evidence>
<accession>A0A024HGU5</accession>
<dbReference type="SMART" id="SM00240">
    <property type="entry name" value="FHA"/>
    <property type="match status" value="1"/>
</dbReference>
<gene>
    <name evidence="2" type="ORF">PKB_2527</name>
</gene>